<evidence type="ECO:0000313" key="5">
    <source>
        <dbReference type="Proteomes" id="UP000824164"/>
    </source>
</evidence>
<evidence type="ECO:0000259" key="3">
    <source>
        <dbReference type="Pfam" id="PF03413"/>
    </source>
</evidence>
<evidence type="ECO:0000313" key="4">
    <source>
        <dbReference type="EMBL" id="HIU02181.1"/>
    </source>
</evidence>
<evidence type="ECO:0000256" key="2">
    <source>
        <dbReference type="SAM" id="SignalP"/>
    </source>
</evidence>
<dbReference type="PROSITE" id="PS51257">
    <property type="entry name" value="PROKAR_LIPOPROTEIN"/>
    <property type="match status" value="1"/>
</dbReference>
<organism evidence="4 5">
    <name type="scientific">Candidatus Onthocola gallistercoris</name>
    <dbReference type="NCBI Taxonomy" id="2840876"/>
    <lineage>
        <taxon>Bacteria</taxon>
        <taxon>Bacillati</taxon>
        <taxon>Bacillota</taxon>
        <taxon>Bacilli</taxon>
        <taxon>Candidatus Onthocola</taxon>
    </lineage>
</organism>
<gene>
    <name evidence="4" type="ORF">IAB63_02875</name>
</gene>
<keyword evidence="2" id="KW-0732">Signal</keyword>
<feature type="signal peptide" evidence="2">
    <location>
        <begin position="1"/>
        <end position="27"/>
    </location>
</feature>
<comment type="caution">
    <text evidence="4">The sequence shown here is derived from an EMBL/GenBank/DDBJ whole genome shotgun (WGS) entry which is preliminary data.</text>
</comment>
<reference evidence="4" key="1">
    <citation type="submission" date="2020-10" db="EMBL/GenBank/DDBJ databases">
        <authorList>
            <person name="Gilroy R."/>
        </authorList>
    </citation>
    <scope>NUCLEOTIDE SEQUENCE</scope>
    <source>
        <strain evidence="4">CHK187-14744</strain>
    </source>
</reference>
<dbReference type="EMBL" id="DVLT01000019">
    <property type="protein sequence ID" value="HIU02181.1"/>
    <property type="molecule type" value="Genomic_DNA"/>
</dbReference>
<feature type="region of interest" description="Disordered" evidence="1">
    <location>
        <begin position="38"/>
        <end position="59"/>
    </location>
</feature>
<dbReference type="Pfam" id="PF03413">
    <property type="entry name" value="PepSY"/>
    <property type="match status" value="2"/>
</dbReference>
<dbReference type="Proteomes" id="UP000824164">
    <property type="component" value="Unassembled WGS sequence"/>
</dbReference>
<evidence type="ECO:0000256" key="1">
    <source>
        <dbReference type="SAM" id="MobiDB-lite"/>
    </source>
</evidence>
<dbReference type="AlphaFoldDB" id="A0A9D1KVG7"/>
<feature type="domain" description="PepSY" evidence="3">
    <location>
        <begin position="154"/>
        <end position="212"/>
    </location>
</feature>
<name>A0A9D1KVG7_9FIRM</name>
<feature type="compositionally biased region" description="Polar residues" evidence="1">
    <location>
        <begin position="43"/>
        <end position="59"/>
    </location>
</feature>
<accession>A0A9D1KVG7</accession>
<dbReference type="Gene3D" id="3.10.450.40">
    <property type="match status" value="2"/>
</dbReference>
<reference evidence="4" key="2">
    <citation type="journal article" date="2021" name="PeerJ">
        <title>Extensive microbial diversity within the chicken gut microbiome revealed by metagenomics and culture.</title>
        <authorList>
            <person name="Gilroy R."/>
            <person name="Ravi A."/>
            <person name="Getino M."/>
            <person name="Pursley I."/>
            <person name="Horton D.L."/>
            <person name="Alikhan N.F."/>
            <person name="Baker D."/>
            <person name="Gharbi K."/>
            <person name="Hall N."/>
            <person name="Watson M."/>
            <person name="Adriaenssens E.M."/>
            <person name="Foster-Nyarko E."/>
            <person name="Jarju S."/>
            <person name="Secka A."/>
            <person name="Antonio M."/>
            <person name="Oren A."/>
            <person name="Chaudhuri R.R."/>
            <person name="La Ragione R."/>
            <person name="Hildebrand F."/>
            <person name="Pallen M.J."/>
        </authorList>
    </citation>
    <scope>NUCLEOTIDE SEQUENCE</scope>
    <source>
        <strain evidence="4">CHK187-14744</strain>
    </source>
</reference>
<feature type="domain" description="PepSY" evidence="3">
    <location>
        <begin position="72"/>
        <end position="133"/>
    </location>
</feature>
<feature type="chain" id="PRO_5038410603" evidence="2">
    <location>
        <begin position="28"/>
        <end position="220"/>
    </location>
</feature>
<sequence length="220" mass="23883">MKKRYLLSALTVVTIAALTACSGTSSAAGQTTAVTPKYENAESADTSAAQTTTPQAENVSTAAAESAASGSITEDQARAAALADAGVTEDQVSRIRIKTDRDDGRDIYEVEFYVDQSEYDYDIDMATGAILSKDYDIENDFFTGDTSGQTSGTISEDEAINIVLQRVSGAQASDVWIKQDRDDGRLVYEGELYYNNTEYEFEMDASTGDILEWSEESRSR</sequence>
<proteinExistence type="predicted"/>
<dbReference type="InterPro" id="IPR025711">
    <property type="entry name" value="PepSY"/>
</dbReference>
<protein>
    <submittedName>
        <fullName evidence="4">PepSY domain-containing protein</fullName>
    </submittedName>
</protein>